<dbReference type="Pfam" id="PF00072">
    <property type="entry name" value="Response_reg"/>
    <property type="match status" value="1"/>
</dbReference>
<evidence type="ECO:0000256" key="3">
    <source>
        <dbReference type="SAM" id="MobiDB-lite"/>
    </source>
</evidence>
<dbReference type="SUPFAM" id="SSF55785">
    <property type="entry name" value="PYP-like sensor domain (PAS domain)"/>
    <property type="match status" value="1"/>
</dbReference>
<keyword evidence="1 2" id="KW-0597">Phosphoprotein</keyword>
<dbReference type="InterPro" id="IPR001789">
    <property type="entry name" value="Sig_transdc_resp-reg_receiver"/>
</dbReference>
<sequence length="899" mass="101253">MKQKQSRDATEKKDAAKALDSLLLMDEVWDDSDLGSAKEWPQTLQSLAPFIFTLSHPVAIFWGEDLAMIYNEAWEATSHSALKQGRPPNDAFNKHTIDTLRDYFHGRIDRPITATELSRNHATATETSPVVCSPIHDNDKVAGVLVQIFSKTHTNTKAAKEKPSEQDEDKKESSDEDMNDYVNHEETALDRQPFFQKFAEMLPTGLAILNHKADPLFVNHQFHDLTAHRGPDQSFKMWPETIHPDDYDRVMAEYHKAFDSQTDLETEFRAFGENQWRLFLMRPLGKNNLQQFDLRQFGGYICALIDVSDMKNAELAQTRVAKEARERKQQQERFIDMISHEIRNPLSAVLHCAENILDAVQNGEAVSDNIAVDDIVDAVHTIQLCVDHQKTLVDDVLSFSKLDASMLSLAPRATKPKVQMADTLKIFQPELRKQNVDFSYTIKPEYDSCSVDWVMADLVRISQVIVNLMTNAIKFTTKSERKKKIDIEVAASLERPTSYPPNVVFFKTDDVGLKSDATGNPEWGDGEPLYIMVAVKDTGIGISKENQAKLFERFQQATPKTGQMYGGSGLGLNIARKMCQLHGGEIGVSSVEGEGSTFGFFFRVRRGGEPEDADKLGPGELSDKLKQSGHVEMTEVDEEKVSDDLKNISKENTGTNSENPPKDRWQHTADMANRVREKHKDCESTCDQDATSHSRAQDDESRRQQKRPANAGRNSQGPDPTFEQVKFAHLESSDEQDDQGDQARNKDMAKQNEEKTGKSVTQISNPQSDSRPTILFVEDNLINQKLLKKKIESKGFNVTTADNGKEALDMITARSSEHKPPFDCVLMDQEMPVMDGKTASREIRKFEGDHNLPAVNIIGVTANVRQEQQSEMTDAGMNDVIAKPFKMEELLEKVRRGSK</sequence>
<proteinExistence type="predicted"/>
<dbReference type="InterPro" id="IPR003661">
    <property type="entry name" value="HisK_dim/P_dom"/>
</dbReference>
<evidence type="ECO:0000259" key="5">
    <source>
        <dbReference type="PROSITE" id="PS50110"/>
    </source>
</evidence>
<dbReference type="SUPFAM" id="SSF52172">
    <property type="entry name" value="CheY-like"/>
    <property type="match status" value="1"/>
</dbReference>
<dbReference type="InterPro" id="IPR000014">
    <property type="entry name" value="PAS"/>
</dbReference>
<dbReference type="InterPro" id="IPR035965">
    <property type="entry name" value="PAS-like_dom_sf"/>
</dbReference>
<feature type="compositionally biased region" description="Basic and acidic residues" evidence="3">
    <location>
        <begin position="608"/>
        <end position="626"/>
    </location>
</feature>
<gene>
    <name evidence="6" type="ORF">QM012_008832</name>
</gene>
<dbReference type="Pfam" id="PF02518">
    <property type="entry name" value="HATPase_c"/>
    <property type="match status" value="1"/>
</dbReference>
<dbReference type="Gene3D" id="3.40.50.2300">
    <property type="match status" value="1"/>
</dbReference>
<name>A0ABR0TIL5_AURPU</name>
<dbReference type="InterPro" id="IPR011006">
    <property type="entry name" value="CheY-like_superfamily"/>
</dbReference>
<dbReference type="PANTHER" id="PTHR43719">
    <property type="entry name" value="TWO-COMPONENT HISTIDINE KINASE"/>
    <property type="match status" value="1"/>
</dbReference>
<feature type="compositionally biased region" description="Basic and acidic residues" evidence="3">
    <location>
        <begin position="158"/>
        <end position="173"/>
    </location>
</feature>
<evidence type="ECO:0000259" key="4">
    <source>
        <dbReference type="PROSITE" id="PS50109"/>
    </source>
</evidence>
<comment type="caution">
    <text evidence="6">The sequence shown here is derived from an EMBL/GenBank/DDBJ whole genome shotgun (WGS) entry which is preliminary data.</text>
</comment>
<feature type="compositionally biased region" description="Basic and acidic residues" evidence="3">
    <location>
        <begin position="741"/>
        <end position="757"/>
    </location>
</feature>
<dbReference type="SUPFAM" id="SSF55874">
    <property type="entry name" value="ATPase domain of HSP90 chaperone/DNA topoisomerase II/histidine kinase"/>
    <property type="match status" value="1"/>
</dbReference>
<feature type="domain" description="Response regulatory" evidence="5">
    <location>
        <begin position="773"/>
        <end position="898"/>
    </location>
</feature>
<dbReference type="SUPFAM" id="SSF47384">
    <property type="entry name" value="Homodimeric domain of signal transducing histidine kinase"/>
    <property type="match status" value="1"/>
</dbReference>
<dbReference type="PROSITE" id="PS50110">
    <property type="entry name" value="RESPONSE_REGULATORY"/>
    <property type="match status" value="1"/>
</dbReference>
<dbReference type="SMART" id="SM00448">
    <property type="entry name" value="REC"/>
    <property type="match status" value="1"/>
</dbReference>
<dbReference type="InterPro" id="IPR036890">
    <property type="entry name" value="HATPase_C_sf"/>
</dbReference>
<feature type="region of interest" description="Disordered" evidence="3">
    <location>
        <begin position="154"/>
        <end position="177"/>
    </location>
</feature>
<feature type="domain" description="Histidine kinase" evidence="4">
    <location>
        <begin position="337"/>
        <end position="606"/>
    </location>
</feature>
<dbReference type="CDD" id="cd00082">
    <property type="entry name" value="HisKA"/>
    <property type="match status" value="1"/>
</dbReference>
<feature type="modified residue" description="4-aspartylphosphate" evidence="2">
    <location>
        <position position="828"/>
    </location>
</feature>
<evidence type="ECO:0000313" key="6">
    <source>
        <dbReference type="EMBL" id="KAK6003982.1"/>
    </source>
</evidence>
<evidence type="ECO:0008006" key="8">
    <source>
        <dbReference type="Google" id="ProtNLM"/>
    </source>
</evidence>
<dbReference type="SMART" id="SM00388">
    <property type="entry name" value="HisKA"/>
    <property type="match status" value="1"/>
</dbReference>
<feature type="compositionally biased region" description="Basic and acidic residues" evidence="3">
    <location>
        <begin position="690"/>
        <end position="703"/>
    </location>
</feature>
<dbReference type="Proteomes" id="UP001341245">
    <property type="component" value="Unassembled WGS sequence"/>
</dbReference>
<organism evidence="6 7">
    <name type="scientific">Aureobasidium pullulans</name>
    <name type="common">Black yeast</name>
    <name type="synonym">Pullularia pullulans</name>
    <dbReference type="NCBI Taxonomy" id="5580"/>
    <lineage>
        <taxon>Eukaryota</taxon>
        <taxon>Fungi</taxon>
        <taxon>Dikarya</taxon>
        <taxon>Ascomycota</taxon>
        <taxon>Pezizomycotina</taxon>
        <taxon>Dothideomycetes</taxon>
        <taxon>Dothideomycetidae</taxon>
        <taxon>Dothideales</taxon>
        <taxon>Saccotheciaceae</taxon>
        <taxon>Aureobasidium</taxon>
    </lineage>
</organism>
<dbReference type="InterPro" id="IPR004358">
    <property type="entry name" value="Sig_transdc_His_kin-like_C"/>
</dbReference>
<dbReference type="InterPro" id="IPR050956">
    <property type="entry name" value="2C_system_His_kinase"/>
</dbReference>
<dbReference type="Gene3D" id="3.30.565.10">
    <property type="entry name" value="Histidine kinase-like ATPase, C-terminal domain"/>
    <property type="match status" value="1"/>
</dbReference>
<dbReference type="CDD" id="cd17546">
    <property type="entry name" value="REC_hyHK_CKI1_RcsC-like"/>
    <property type="match status" value="1"/>
</dbReference>
<dbReference type="SMART" id="SM00387">
    <property type="entry name" value="HATPase_c"/>
    <property type="match status" value="1"/>
</dbReference>
<dbReference type="PROSITE" id="PS50109">
    <property type="entry name" value="HIS_KIN"/>
    <property type="match status" value="1"/>
</dbReference>
<feature type="region of interest" description="Disordered" evidence="3">
    <location>
        <begin position="608"/>
        <end position="771"/>
    </location>
</feature>
<dbReference type="PRINTS" id="PR00344">
    <property type="entry name" value="BCTRLSENSOR"/>
</dbReference>
<feature type="compositionally biased region" description="Basic and acidic residues" evidence="3">
    <location>
        <begin position="660"/>
        <end position="683"/>
    </location>
</feature>
<reference evidence="6 7" key="1">
    <citation type="submission" date="2023-11" db="EMBL/GenBank/DDBJ databases">
        <title>Draft genome sequence and annotation of the polyextremotolerant black yeast-like fungus Aureobasidium pullulans NRRL 62042.</title>
        <authorList>
            <person name="Dielentheis-Frenken M.R.E."/>
            <person name="Wibberg D."/>
            <person name="Blank L.M."/>
            <person name="Tiso T."/>
        </authorList>
    </citation>
    <scope>NUCLEOTIDE SEQUENCE [LARGE SCALE GENOMIC DNA]</scope>
    <source>
        <strain evidence="6 7">NRRL 62042</strain>
    </source>
</reference>
<evidence type="ECO:0000256" key="1">
    <source>
        <dbReference type="ARBA" id="ARBA00022553"/>
    </source>
</evidence>
<evidence type="ECO:0000256" key="2">
    <source>
        <dbReference type="PROSITE-ProRule" id="PRU00169"/>
    </source>
</evidence>
<dbReference type="EMBL" id="JASGXD010000008">
    <property type="protein sequence ID" value="KAK6003982.1"/>
    <property type="molecule type" value="Genomic_DNA"/>
</dbReference>
<feature type="compositionally biased region" description="Polar residues" evidence="3">
    <location>
        <begin position="650"/>
        <end position="659"/>
    </location>
</feature>
<accession>A0ABR0TIL5</accession>
<dbReference type="CDD" id="cd00130">
    <property type="entry name" value="PAS"/>
    <property type="match status" value="1"/>
</dbReference>
<dbReference type="InterPro" id="IPR036097">
    <property type="entry name" value="HisK_dim/P_sf"/>
</dbReference>
<dbReference type="Pfam" id="PF00512">
    <property type="entry name" value="HisKA"/>
    <property type="match status" value="1"/>
</dbReference>
<dbReference type="PANTHER" id="PTHR43719:SF60">
    <property type="entry name" value="HISTIDINE KINASE G2"/>
    <property type="match status" value="1"/>
</dbReference>
<evidence type="ECO:0000313" key="7">
    <source>
        <dbReference type="Proteomes" id="UP001341245"/>
    </source>
</evidence>
<protein>
    <recommendedName>
        <fullName evidence="8">Histidine kinase HHK12p</fullName>
    </recommendedName>
</protein>
<dbReference type="Gene3D" id="3.30.450.20">
    <property type="entry name" value="PAS domain"/>
    <property type="match status" value="1"/>
</dbReference>
<feature type="compositionally biased region" description="Polar residues" evidence="3">
    <location>
        <begin position="758"/>
        <end position="771"/>
    </location>
</feature>
<dbReference type="InterPro" id="IPR005467">
    <property type="entry name" value="His_kinase_dom"/>
</dbReference>
<keyword evidence="7" id="KW-1185">Reference proteome</keyword>
<dbReference type="InterPro" id="IPR003594">
    <property type="entry name" value="HATPase_dom"/>
</dbReference>
<dbReference type="Gene3D" id="1.10.287.130">
    <property type="match status" value="1"/>
</dbReference>